<dbReference type="EMBL" id="DXEK01000190">
    <property type="protein sequence ID" value="HIX78236.1"/>
    <property type="molecule type" value="Genomic_DNA"/>
</dbReference>
<accession>A0A9D2BJA5</accession>
<reference evidence="1" key="1">
    <citation type="journal article" date="2021" name="PeerJ">
        <title>Extensive microbial diversity within the chicken gut microbiome revealed by metagenomics and culture.</title>
        <authorList>
            <person name="Gilroy R."/>
            <person name="Ravi A."/>
            <person name="Getino M."/>
            <person name="Pursley I."/>
            <person name="Horton D.L."/>
            <person name="Alikhan N.F."/>
            <person name="Baker D."/>
            <person name="Gharbi K."/>
            <person name="Hall N."/>
            <person name="Watson M."/>
            <person name="Adriaenssens E.M."/>
            <person name="Foster-Nyarko E."/>
            <person name="Jarju S."/>
            <person name="Secka A."/>
            <person name="Antonio M."/>
            <person name="Oren A."/>
            <person name="Chaudhuri R.R."/>
            <person name="La Ragione R."/>
            <person name="Hildebrand F."/>
            <person name="Pallen M.J."/>
        </authorList>
    </citation>
    <scope>NUCLEOTIDE SEQUENCE</scope>
    <source>
        <strain evidence="1">CHK183-1962</strain>
    </source>
</reference>
<comment type="caution">
    <text evidence="1">The sequence shown here is derived from an EMBL/GenBank/DDBJ whole genome shotgun (WGS) entry which is preliminary data.</text>
</comment>
<dbReference type="AlphaFoldDB" id="A0A9D2BJA5"/>
<gene>
    <name evidence="1" type="ORF">H9734_11690</name>
</gene>
<protein>
    <submittedName>
        <fullName evidence="1">Uncharacterized protein</fullName>
    </submittedName>
</protein>
<name>A0A9D2BJA5_9FIRM</name>
<organism evidence="1 2">
    <name type="scientific">Candidatus Fusicatenibacter merdavium</name>
    <dbReference type="NCBI Taxonomy" id="2838600"/>
    <lineage>
        <taxon>Bacteria</taxon>
        <taxon>Bacillati</taxon>
        <taxon>Bacillota</taxon>
        <taxon>Clostridia</taxon>
        <taxon>Lachnospirales</taxon>
        <taxon>Lachnospiraceae</taxon>
        <taxon>Fusicatenibacter</taxon>
    </lineage>
</organism>
<dbReference type="SUPFAM" id="SSF52540">
    <property type="entry name" value="P-loop containing nucleoside triphosphate hydrolases"/>
    <property type="match status" value="1"/>
</dbReference>
<evidence type="ECO:0000313" key="2">
    <source>
        <dbReference type="Proteomes" id="UP000886890"/>
    </source>
</evidence>
<dbReference type="Gene3D" id="3.40.50.300">
    <property type="entry name" value="P-loop containing nucleotide triphosphate hydrolases"/>
    <property type="match status" value="1"/>
</dbReference>
<evidence type="ECO:0000313" key="1">
    <source>
        <dbReference type="EMBL" id="HIX78236.1"/>
    </source>
</evidence>
<dbReference type="InterPro" id="IPR027417">
    <property type="entry name" value="P-loop_NTPase"/>
</dbReference>
<sequence>MDYVIIDCPPTGVSTDTEVWMKEADSVLLVVREDWSDVRVINDTVDMIWQSGCDFAGFALNAFHQEWFSQEQSYGYGYDGYRKTSGTGEKS</sequence>
<reference evidence="1" key="2">
    <citation type="submission" date="2021-04" db="EMBL/GenBank/DDBJ databases">
        <authorList>
            <person name="Gilroy R."/>
        </authorList>
    </citation>
    <scope>NUCLEOTIDE SEQUENCE</scope>
    <source>
        <strain evidence="1">CHK183-1962</strain>
    </source>
</reference>
<dbReference type="Proteomes" id="UP000886890">
    <property type="component" value="Unassembled WGS sequence"/>
</dbReference>
<proteinExistence type="predicted"/>